<keyword evidence="2" id="KW-1185">Reference proteome</keyword>
<dbReference type="Proteomes" id="UP000625780">
    <property type="component" value="Unassembled WGS sequence"/>
</dbReference>
<reference evidence="2" key="1">
    <citation type="journal article" date="2019" name="Int. J. Syst. Evol. Microbiol.">
        <title>The Global Catalogue of Microorganisms (GCM) 10K type strain sequencing project: providing services to taxonomists for standard genome sequencing and annotation.</title>
        <authorList>
            <consortium name="The Broad Institute Genomics Platform"/>
            <consortium name="The Broad Institute Genome Sequencing Center for Infectious Disease"/>
            <person name="Wu L."/>
            <person name="Ma J."/>
        </authorList>
    </citation>
    <scope>NUCLEOTIDE SEQUENCE [LARGE SCALE GENOMIC DNA]</scope>
    <source>
        <strain evidence="2">CGMCC 1.12606</strain>
    </source>
</reference>
<organism evidence="1 2">
    <name type="scientific">Muriicola marianensis</name>
    <dbReference type="NCBI Taxonomy" id="1324801"/>
    <lineage>
        <taxon>Bacteria</taxon>
        <taxon>Pseudomonadati</taxon>
        <taxon>Bacteroidota</taxon>
        <taxon>Flavobacteriia</taxon>
        <taxon>Flavobacteriales</taxon>
        <taxon>Flavobacteriaceae</taxon>
        <taxon>Muriicola</taxon>
    </lineage>
</organism>
<accession>A0ABQ1R553</accession>
<comment type="caution">
    <text evidence="1">The sequence shown here is derived from an EMBL/GenBank/DDBJ whole genome shotgun (WGS) entry which is preliminary data.</text>
</comment>
<evidence type="ECO:0000313" key="2">
    <source>
        <dbReference type="Proteomes" id="UP000625780"/>
    </source>
</evidence>
<dbReference type="InterPro" id="IPR018673">
    <property type="entry name" value="DUF2141"/>
</dbReference>
<evidence type="ECO:0000313" key="1">
    <source>
        <dbReference type="EMBL" id="GGD58579.1"/>
    </source>
</evidence>
<evidence type="ECO:0008006" key="3">
    <source>
        <dbReference type="Google" id="ProtNLM"/>
    </source>
</evidence>
<protein>
    <recommendedName>
        <fullName evidence="3">DUF2141 domain-containing protein</fullName>
    </recommendedName>
</protein>
<dbReference type="RefSeq" id="WP_188371215.1">
    <property type="nucleotide sequence ID" value="NZ_BMFH01000002.1"/>
</dbReference>
<sequence>MKSIPLVIVLFLLTSLVRSQDLTAYDIHLKVENIQSEGGKILAVLHSAETFMQSEGVGHVYAEGKKGALELDFKNVVPGTYAILVMHDMNGNFQMDFDERGMPKESFGMSGEGGHMGPPSFYQAKFELSDQDLAMTIKL</sequence>
<dbReference type="EMBL" id="BMFH01000002">
    <property type="protein sequence ID" value="GGD58579.1"/>
    <property type="molecule type" value="Genomic_DNA"/>
</dbReference>
<proteinExistence type="predicted"/>
<name>A0ABQ1R553_9FLAO</name>
<dbReference type="Pfam" id="PF09912">
    <property type="entry name" value="DUF2141"/>
    <property type="match status" value="1"/>
</dbReference>
<gene>
    <name evidence="1" type="ORF">GCM10011361_26170</name>
</gene>